<proteinExistence type="predicted"/>
<dbReference type="InterPro" id="IPR029068">
    <property type="entry name" value="Glyas_Bleomycin-R_OHBP_Dase"/>
</dbReference>
<gene>
    <name evidence="2" type="ORF">McpCs1_05400</name>
</gene>
<dbReference type="SUPFAM" id="SSF54593">
    <property type="entry name" value="Glyoxalase/Bleomycin resistance protein/Dihydroxybiphenyl dioxygenase"/>
    <property type="match status" value="1"/>
</dbReference>
<dbReference type="Pfam" id="PF00903">
    <property type="entry name" value="Glyoxalase"/>
    <property type="match status" value="1"/>
</dbReference>
<feature type="domain" description="VOC" evidence="1">
    <location>
        <begin position="4"/>
        <end position="121"/>
    </location>
</feature>
<keyword evidence="3" id="KW-1185">Reference proteome</keyword>
<dbReference type="RefSeq" id="WP_338095705.1">
    <property type="nucleotide sequence ID" value="NZ_JAWDKB010000002.1"/>
</dbReference>
<protein>
    <recommendedName>
        <fullName evidence="1">VOC domain-containing protein</fullName>
    </recommendedName>
</protein>
<evidence type="ECO:0000313" key="3">
    <source>
        <dbReference type="Proteomes" id="UP001283212"/>
    </source>
</evidence>
<dbReference type="InterPro" id="IPR037523">
    <property type="entry name" value="VOC_core"/>
</dbReference>
<reference evidence="2 3" key="1">
    <citation type="submission" date="2023-06" db="EMBL/GenBank/DDBJ databases">
        <title>Genome sequence of Methancorpusculaceae sp. Cs1.</title>
        <authorList>
            <person name="Protasov E."/>
            <person name="Platt K."/>
            <person name="Poehlein A."/>
            <person name="Daniel R."/>
            <person name="Brune A."/>
        </authorList>
    </citation>
    <scope>NUCLEOTIDE SEQUENCE [LARGE SCALE GENOMIC DNA]</scope>
    <source>
        <strain evidence="2 3">Cs1</strain>
    </source>
</reference>
<evidence type="ECO:0000259" key="1">
    <source>
        <dbReference type="PROSITE" id="PS51819"/>
    </source>
</evidence>
<dbReference type="Proteomes" id="UP001283212">
    <property type="component" value="Unassembled WGS sequence"/>
</dbReference>
<accession>A0AAE4MFU8</accession>
<evidence type="ECO:0000313" key="2">
    <source>
        <dbReference type="EMBL" id="MDV0443172.1"/>
    </source>
</evidence>
<dbReference type="EMBL" id="JAWDKB010000002">
    <property type="protein sequence ID" value="MDV0443172.1"/>
    <property type="molecule type" value="Genomic_DNA"/>
</dbReference>
<comment type="caution">
    <text evidence="2">The sequence shown here is derived from an EMBL/GenBank/DDBJ whole genome shotgun (WGS) entry which is preliminary data.</text>
</comment>
<name>A0AAE4MFU8_9EURY</name>
<sequence length="124" mass="14210">MKFTMIHNNINVLNLEKSMKFYEEALGLTEVKRIAPESGEFIIVYLGDGSGCHKLELTWLRDRDEPYDLGDNEFHLAFGTDDYEGALAKHQKMGCVEFINEEMGIYFITDPDGYWLEVLPPGRG</sequence>
<organism evidence="2 3">
    <name type="scientific">Methanorbis rubei</name>
    <dbReference type="NCBI Taxonomy" id="3028300"/>
    <lineage>
        <taxon>Archaea</taxon>
        <taxon>Methanobacteriati</taxon>
        <taxon>Methanobacteriota</taxon>
        <taxon>Stenosarchaea group</taxon>
        <taxon>Methanomicrobia</taxon>
        <taxon>Methanomicrobiales</taxon>
        <taxon>Methanocorpusculaceae</taxon>
        <taxon>Methanorbis</taxon>
    </lineage>
</organism>
<dbReference type="InterPro" id="IPR004360">
    <property type="entry name" value="Glyas_Fos-R_dOase_dom"/>
</dbReference>
<dbReference type="AlphaFoldDB" id="A0AAE4MFU8"/>
<dbReference type="PROSITE" id="PS51819">
    <property type="entry name" value="VOC"/>
    <property type="match status" value="1"/>
</dbReference>
<dbReference type="Gene3D" id="3.10.180.10">
    <property type="entry name" value="2,3-Dihydroxybiphenyl 1,2-Dioxygenase, domain 1"/>
    <property type="match status" value="1"/>
</dbReference>